<evidence type="ECO:0000256" key="1">
    <source>
        <dbReference type="SAM" id="MobiDB-lite"/>
    </source>
</evidence>
<accession>A0A2U7UEQ3</accession>
<proteinExistence type="predicted"/>
<organism evidence="3">
    <name type="scientific">Pandoravirus macleodensis</name>
    <dbReference type="NCBI Taxonomy" id="2107707"/>
    <lineage>
        <taxon>Viruses</taxon>
        <taxon>Pandoravirus</taxon>
    </lineage>
</organism>
<evidence type="ECO:0000313" key="3">
    <source>
        <dbReference type="EMBL" id="AVK76951.1"/>
    </source>
</evidence>
<dbReference type="Pfam" id="PF12937">
    <property type="entry name" value="F-box-like"/>
    <property type="match status" value="1"/>
</dbReference>
<dbReference type="KEGG" id="vg:36841406"/>
<name>A0A2U7UEQ3_9VIRU</name>
<feature type="region of interest" description="Disordered" evidence="1">
    <location>
        <begin position="14"/>
        <end position="44"/>
    </location>
</feature>
<protein>
    <submittedName>
        <fullName evidence="3">F-box domain containing protein</fullName>
    </submittedName>
</protein>
<dbReference type="PROSITE" id="PS50181">
    <property type="entry name" value="FBOX"/>
    <property type="match status" value="1"/>
</dbReference>
<gene>
    <name evidence="3" type="ORF">pmac_cds_263</name>
</gene>
<dbReference type="InterPro" id="IPR001810">
    <property type="entry name" value="F-box_dom"/>
</dbReference>
<evidence type="ECO:0000259" key="2">
    <source>
        <dbReference type="PROSITE" id="PS50181"/>
    </source>
</evidence>
<dbReference type="SUPFAM" id="SSF81383">
    <property type="entry name" value="F-box domain"/>
    <property type="match status" value="1"/>
</dbReference>
<reference evidence="3" key="1">
    <citation type="journal article" date="2018" name="Nat. Commun.">
        <title>Diversity and evolution of the emerging Pandoraviridae family.</title>
        <authorList>
            <person name="Legendre M."/>
            <person name="Fabre E."/>
            <person name="Poirot O."/>
            <person name="Jeudy S."/>
            <person name="Lartigue A."/>
            <person name="Alempic J.M."/>
            <person name="Beucher L."/>
            <person name="Philippe N."/>
            <person name="Bertaux L."/>
            <person name="Christo-Foroux E."/>
            <person name="Labadie K."/>
            <person name="Coute Y."/>
            <person name="Abergel C."/>
            <person name="Claverie J.M."/>
        </authorList>
    </citation>
    <scope>NUCLEOTIDE SEQUENCE [LARGE SCALE GENOMIC DNA]</scope>
    <source>
        <strain evidence="3">Macleodensis</strain>
    </source>
</reference>
<dbReference type="InterPro" id="IPR036047">
    <property type="entry name" value="F-box-like_dom_sf"/>
</dbReference>
<dbReference type="EMBL" id="MG011691">
    <property type="protein sequence ID" value="AVK76951.1"/>
    <property type="molecule type" value="Genomic_DNA"/>
</dbReference>
<dbReference type="Proteomes" id="UP000249758">
    <property type="component" value="Segment"/>
</dbReference>
<feature type="domain" description="F-box" evidence="2">
    <location>
        <begin position="52"/>
        <end position="99"/>
    </location>
</feature>
<dbReference type="Gene3D" id="1.20.1280.50">
    <property type="match status" value="1"/>
</dbReference>
<dbReference type="GeneID" id="36841406"/>
<feature type="compositionally biased region" description="Basic residues" evidence="1">
    <location>
        <begin position="14"/>
        <end position="31"/>
    </location>
</feature>
<dbReference type="RefSeq" id="YP_009480947.1">
    <property type="nucleotide sequence ID" value="NC_037665.1"/>
</dbReference>
<sequence length="463" mass="52517">MEWPRLCVQPRKRRAHWRHRNRDPRSKRRRSTLLTSRHTEQKDTAPARDFACRALLDLPDEILVRIVTAVETLPDMAALATTCRKMASLWRDDVTWRDLFARDYGHFYKTGVVSMTWHPKVHPHAPWPDDAKRFWREMMEAYEPGTCLDDMEFGPDTPCDARVPAPFAHMAALGKNWKWLYASHCPISPGRQQRPLCTSGTLDMGATKHMPAGAVSATYRGDVSSVGLPDGYGISLYEDASGSVTHFLQSMWRNGQPEGWQTLVSAVCASSSTVHGRVARISYVVKRDGLRVWGKRKGTSMHGMMLAHCVDGSHMRGVFKEGRFFCGTAFYSDGASTGDWAGALASREDRLDRLPNGDTFLYERDNEKPVGVRWFRCSSRSPHADYAGRTIRNVSWRLIHFESDDDSNCPSPVYVPARDCDTDDARAFWRYVRLERGGIGWDERMRRIALEACPTGDMDVAPL</sequence>